<dbReference type="AlphaFoldDB" id="A0AAE1AB79"/>
<evidence type="ECO:0000313" key="2">
    <source>
        <dbReference type="Proteomes" id="UP001283361"/>
    </source>
</evidence>
<comment type="caution">
    <text evidence="1">The sequence shown here is derived from an EMBL/GenBank/DDBJ whole genome shotgun (WGS) entry which is preliminary data.</text>
</comment>
<dbReference type="Proteomes" id="UP001283361">
    <property type="component" value="Unassembled WGS sequence"/>
</dbReference>
<name>A0AAE1AB79_9GAST</name>
<organism evidence="1 2">
    <name type="scientific">Elysia crispata</name>
    <name type="common">lettuce slug</name>
    <dbReference type="NCBI Taxonomy" id="231223"/>
    <lineage>
        <taxon>Eukaryota</taxon>
        <taxon>Metazoa</taxon>
        <taxon>Spiralia</taxon>
        <taxon>Lophotrochozoa</taxon>
        <taxon>Mollusca</taxon>
        <taxon>Gastropoda</taxon>
        <taxon>Heterobranchia</taxon>
        <taxon>Euthyneura</taxon>
        <taxon>Panpulmonata</taxon>
        <taxon>Sacoglossa</taxon>
        <taxon>Placobranchoidea</taxon>
        <taxon>Plakobranchidae</taxon>
        <taxon>Elysia</taxon>
    </lineage>
</organism>
<evidence type="ECO:0000313" key="1">
    <source>
        <dbReference type="EMBL" id="KAK3784718.1"/>
    </source>
</evidence>
<reference evidence="1" key="1">
    <citation type="journal article" date="2023" name="G3 (Bethesda)">
        <title>A reference genome for the long-term kleptoplast-retaining sea slug Elysia crispata morphotype clarki.</title>
        <authorList>
            <person name="Eastman K.E."/>
            <person name="Pendleton A.L."/>
            <person name="Shaikh M.A."/>
            <person name="Suttiyut T."/>
            <person name="Ogas R."/>
            <person name="Tomko P."/>
            <person name="Gavelis G."/>
            <person name="Widhalm J.R."/>
            <person name="Wisecaver J.H."/>
        </authorList>
    </citation>
    <scope>NUCLEOTIDE SEQUENCE</scope>
    <source>
        <strain evidence="1">ECLA1</strain>
    </source>
</reference>
<gene>
    <name evidence="1" type="ORF">RRG08_032171</name>
</gene>
<sequence length="123" mass="13910">MYHMSRSPRFSGFLKNKGGTVKDQEYCTRNITKFFLHRLALVKYHRTAAFFSNLHRPQWIPSVLMFGQHSQGAARPPLHTHLLPCSVCDFLHNIVTVLTPCDAHPPPPSLSPTLLNASKFVSV</sequence>
<proteinExistence type="predicted"/>
<accession>A0AAE1AB79</accession>
<protein>
    <submittedName>
        <fullName evidence="1">Uncharacterized protein</fullName>
    </submittedName>
</protein>
<keyword evidence="2" id="KW-1185">Reference proteome</keyword>
<dbReference type="EMBL" id="JAWDGP010002216">
    <property type="protein sequence ID" value="KAK3784718.1"/>
    <property type="molecule type" value="Genomic_DNA"/>
</dbReference>